<dbReference type="Proteomes" id="UP001497516">
    <property type="component" value="Chromosome 3"/>
</dbReference>
<keyword evidence="3" id="KW-1185">Reference proteome</keyword>
<sequence>MVDDPPMQLPSSRPHTPADDITYLAESTERPLTSDSPSPTYADSASPPSFTETASPDAPSTLPAEPRRGLRHRHPPKVLLDIYDVDLPGSSNSISVRHPIANHVRYHRLSTPHRAFVASITHHPKPRFYHQAVRFLHWRLAMQAEISALVANGTWVLVPLPLGKRAIDCKRIHSNRRN</sequence>
<evidence type="ECO:0000256" key="1">
    <source>
        <dbReference type="SAM" id="MobiDB-lite"/>
    </source>
</evidence>
<feature type="region of interest" description="Disordered" evidence="1">
    <location>
        <begin position="1"/>
        <end position="73"/>
    </location>
</feature>
<evidence type="ECO:0000313" key="2">
    <source>
        <dbReference type="EMBL" id="CAL1378804.1"/>
    </source>
</evidence>
<name>A0AAV2DZ33_9ROSI</name>
<reference evidence="2 3" key="1">
    <citation type="submission" date="2024-04" db="EMBL/GenBank/DDBJ databases">
        <authorList>
            <person name="Fracassetti M."/>
        </authorList>
    </citation>
    <scope>NUCLEOTIDE SEQUENCE [LARGE SCALE GENOMIC DNA]</scope>
</reference>
<feature type="compositionally biased region" description="Polar residues" evidence="1">
    <location>
        <begin position="30"/>
        <end position="54"/>
    </location>
</feature>
<organism evidence="2 3">
    <name type="scientific">Linum trigynum</name>
    <dbReference type="NCBI Taxonomy" id="586398"/>
    <lineage>
        <taxon>Eukaryota</taxon>
        <taxon>Viridiplantae</taxon>
        <taxon>Streptophyta</taxon>
        <taxon>Embryophyta</taxon>
        <taxon>Tracheophyta</taxon>
        <taxon>Spermatophyta</taxon>
        <taxon>Magnoliopsida</taxon>
        <taxon>eudicotyledons</taxon>
        <taxon>Gunneridae</taxon>
        <taxon>Pentapetalae</taxon>
        <taxon>rosids</taxon>
        <taxon>fabids</taxon>
        <taxon>Malpighiales</taxon>
        <taxon>Linaceae</taxon>
        <taxon>Linum</taxon>
    </lineage>
</organism>
<dbReference type="AlphaFoldDB" id="A0AAV2DZ33"/>
<dbReference type="EMBL" id="OZ034816">
    <property type="protein sequence ID" value="CAL1378804.1"/>
    <property type="molecule type" value="Genomic_DNA"/>
</dbReference>
<gene>
    <name evidence="2" type="ORF">LTRI10_LOCUS20358</name>
</gene>
<protein>
    <submittedName>
        <fullName evidence="2">Uncharacterized protein</fullName>
    </submittedName>
</protein>
<accession>A0AAV2DZ33</accession>
<evidence type="ECO:0000313" key="3">
    <source>
        <dbReference type="Proteomes" id="UP001497516"/>
    </source>
</evidence>
<proteinExistence type="predicted"/>